<dbReference type="RefSeq" id="WP_346297711.1">
    <property type="nucleotide sequence ID" value="NZ_CP087714.1"/>
</dbReference>
<dbReference type="SUPFAM" id="SSF51735">
    <property type="entry name" value="NAD(P)-binding Rossmann-fold domains"/>
    <property type="match status" value="1"/>
</dbReference>
<feature type="domain" description="Glutamate/phenylalanine/leucine/valine/L-tryptophan dehydrogenase C-terminal" evidence="6">
    <location>
        <begin position="143"/>
        <end position="361"/>
    </location>
</feature>
<keyword evidence="3 5" id="KW-0560">Oxidoreductase</keyword>
<evidence type="ECO:0000313" key="7">
    <source>
        <dbReference type="EMBL" id="XAT64833.1"/>
    </source>
</evidence>
<evidence type="ECO:0000256" key="2">
    <source>
        <dbReference type="ARBA" id="ARBA00011643"/>
    </source>
</evidence>
<accession>A0ABZ3H6W3</accession>
<protein>
    <recommendedName>
        <fullName evidence="6">Glutamate/phenylalanine/leucine/valine/L-tryptophan dehydrogenase C-terminal domain-containing protein</fullName>
    </recommendedName>
</protein>
<dbReference type="Pfam" id="PF00208">
    <property type="entry name" value="ELFV_dehydrog"/>
    <property type="match status" value="2"/>
</dbReference>
<gene>
    <name evidence="7" type="ORF">LPQ35_05560</name>
</gene>
<dbReference type="InterPro" id="IPR036291">
    <property type="entry name" value="NAD(P)-bd_dom_sf"/>
</dbReference>
<dbReference type="PANTHER" id="PTHR42722:SF1">
    <property type="entry name" value="VALINE DEHYDROGENASE"/>
    <property type="match status" value="1"/>
</dbReference>
<sequence>MQLQQNSMFEMMEREDFEQIVFFQDSHSGLKAIVVIHDTTLGPALGGTRMWNYGNEIEALRDVMRLARAMTFKAAAAGLNFGGGKGVIIGDPKRDKNEVLLRSYGRFVQSLGGRYITAEDAGTTLEDMRILMSETEYVTGVNLDPSPFTAYGVYCGIKACLEYVFGDGNVEGIHVAVQGVGKVGSELVKLLIENGAKVTVTDVDTERIKEAINLGAEYVDPGKIYSVECDVFSPCALGGVINDSTVRRLRCSIVAGAANNQLENGSMGDKLSSLGILYAPDYIINAGGLITVAREYECARRCETLNEHEIYREVRKIGERLKEVFRLSEEIVNSSGKRISTVKAADIFAMRRIDGIRCLRRIYLPH</sequence>
<dbReference type="PRINTS" id="PR00082">
    <property type="entry name" value="GLFDHDRGNASE"/>
</dbReference>
<dbReference type="PROSITE" id="PS00074">
    <property type="entry name" value="GLFV_DEHYDROGENASE"/>
    <property type="match status" value="1"/>
</dbReference>
<evidence type="ECO:0000259" key="6">
    <source>
        <dbReference type="SMART" id="SM00839"/>
    </source>
</evidence>
<comment type="similarity">
    <text evidence="1 5">Belongs to the Glu/Leu/Phe/Val dehydrogenases family.</text>
</comment>
<evidence type="ECO:0000256" key="3">
    <source>
        <dbReference type="ARBA" id="ARBA00023002"/>
    </source>
</evidence>
<dbReference type="InterPro" id="IPR006095">
    <property type="entry name" value="Glu/Leu/Phe/Val/Trp_DH"/>
</dbReference>
<dbReference type="InterPro" id="IPR033524">
    <property type="entry name" value="Glu/Leu/Phe/Val_DH_AS"/>
</dbReference>
<dbReference type="SUPFAM" id="SSF53223">
    <property type="entry name" value="Aminoacid dehydrogenase-like, N-terminal domain"/>
    <property type="match status" value="1"/>
</dbReference>
<evidence type="ECO:0000256" key="4">
    <source>
        <dbReference type="ARBA" id="ARBA00023027"/>
    </source>
</evidence>
<dbReference type="GeneID" id="90449132"/>
<evidence type="ECO:0000256" key="5">
    <source>
        <dbReference type="RuleBase" id="RU004417"/>
    </source>
</evidence>
<dbReference type="CDD" id="cd01075">
    <property type="entry name" value="NAD_bind_Leu_Phe_Val_DH"/>
    <property type="match status" value="1"/>
</dbReference>
<proteinExistence type="inferred from homology"/>
<comment type="subunit">
    <text evidence="2">Homohexamer.</text>
</comment>
<reference evidence="7 8" key="1">
    <citation type="submission" date="2021-11" db="EMBL/GenBank/DDBJ databases">
        <title>Whole genome of Geoglobus acetivorans.</title>
        <authorList>
            <person name="Liu D."/>
        </authorList>
    </citation>
    <scope>NUCLEOTIDE SEQUENCE [LARGE SCALE GENOMIC DNA]</scope>
    <source>
        <strain evidence="7 8">SBH6</strain>
    </source>
</reference>
<dbReference type="Gene3D" id="3.40.50.10860">
    <property type="entry name" value="Leucine Dehydrogenase, chain A, domain 1"/>
    <property type="match status" value="1"/>
</dbReference>
<evidence type="ECO:0000256" key="1">
    <source>
        <dbReference type="ARBA" id="ARBA00006382"/>
    </source>
</evidence>
<dbReference type="InterPro" id="IPR046346">
    <property type="entry name" value="Aminoacid_DH-like_N_sf"/>
</dbReference>
<evidence type="ECO:0000313" key="8">
    <source>
        <dbReference type="Proteomes" id="UP001492541"/>
    </source>
</evidence>
<dbReference type="EMBL" id="CP087714">
    <property type="protein sequence ID" value="XAT64833.1"/>
    <property type="molecule type" value="Genomic_DNA"/>
</dbReference>
<name>A0ABZ3H6W3_GEOAI</name>
<keyword evidence="4" id="KW-0520">NAD</keyword>
<dbReference type="Proteomes" id="UP001492541">
    <property type="component" value="Chromosome"/>
</dbReference>
<organism evidence="7 8">
    <name type="scientific">Geoglobus acetivorans</name>
    <dbReference type="NCBI Taxonomy" id="565033"/>
    <lineage>
        <taxon>Archaea</taxon>
        <taxon>Methanobacteriati</taxon>
        <taxon>Methanobacteriota</taxon>
        <taxon>Archaeoglobi</taxon>
        <taxon>Archaeoglobales</taxon>
        <taxon>Archaeoglobaceae</taxon>
        <taxon>Geoglobus</taxon>
    </lineage>
</organism>
<dbReference type="Pfam" id="PF02812">
    <property type="entry name" value="ELFV_dehydrog_N"/>
    <property type="match status" value="1"/>
</dbReference>
<dbReference type="InterPro" id="IPR016211">
    <property type="entry name" value="Glu/Phe/Leu/Val/Trp_DH_bac/arc"/>
</dbReference>
<dbReference type="Gene3D" id="3.40.50.720">
    <property type="entry name" value="NAD(P)-binding Rossmann-like Domain"/>
    <property type="match status" value="1"/>
</dbReference>
<dbReference type="PIRSF" id="PIRSF000188">
    <property type="entry name" value="Phe_leu_dh"/>
    <property type="match status" value="1"/>
</dbReference>
<dbReference type="InterPro" id="IPR006096">
    <property type="entry name" value="Glu/Leu/Phe/Val/Trp_DH_C"/>
</dbReference>
<dbReference type="SMART" id="SM00839">
    <property type="entry name" value="ELFV_dehydrog"/>
    <property type="match status" value="1"/>
</dbReference>
<dbReference type="InterPro" id="IPR006097">
    <property type="entry name" value="Glu/Leu/Phe/Val/Trp_DH_dimer"/>
</dbReference>
<keyword evidence="8" id="KW-1185">Reference proteome</keyword>
<dbReference type="PANTHER" id="PTHR42722">
    <property type="entry name" value="LEUCINE DEHYDROGENASE"/>
    <property type="match status" value="1"/>
</dbReference>